<evidence type="ECO:0000313" key="4">
    <source>
        <dbReference type="EMBL" id="MPN11167.1"/>
    </source>
</evidence>
<protein>
    <recommendedName>
        <fullName evidence="5">ATPase AAA-type core domain-containing protein</fullName>
    </recommendedName>
</protein>
<evidence type="ECO:0000256" key="2">
    <source>
        <dbReference type="ARBA" id="ARBA00022741"/>
    </source>
</evidence>
<dbReference type="PANTHER" id="PTHR42939">
    <property type="entry name" value="ABC TRANSPORTER ATP-BINDING PROTEIN ALBC-RELATED"/>
    <property type="match status" value="1"/>
</dbReference>
<keyword evidence="1" id="KW-0813">Transport</keyword>
<dbReference type="GO" id="GO:0005524">
    <property type="term" value="F:ATP binding"/>
    <property type="evidence" value="ECO:0007669"/>
    <property type="project" value="UniProtKB-KW"/>
</dbReference>
<keyword evidence="3" id="KW-0067">ATP-binding</keyword>
<evidence type="ECO:0000256" key="1">
    <source>
        <dbReference type="ARBA" id="ARBA00022448"/>
    </source>
</evidence>
<dbReference type="InterPro" id="IPR051782">
    <property type="entry name" value="ABC_Transporter_VariousFunc"/>
</dbReference>
<accession>A0A645FA83</accession>
<comment type="caution">
    <text evidence="4">The sequence shown here is derived from an EMBL/GenBank/DDBJ whole genome shotgun (WGS) entry which is preliminary data.</text>
</comment>
<proteinExistence type="predicted"/>
<dbReference type="Gene3D" id="3.40.50.300">
    <property type="entry name" value="P-loop containing nucleotide triphosphate hydrolases"/>
    <property type="match status" value="1"/>
</dbReference>
<sequence length="158" mass="17641">MKVKYSLAVALSHNSELFILDEPTSGLDPISRDEILYLFQQLVSDGTRSVLFSTHITSDLDKCADSITYIRNGQLVVSNKSKDEFIACYKLVSGPLENLTDDIKSKLISWRPERQLFTGLVEASKASLIPENVKVSTPDLEDIMVFLERGNGDEESII</sequence>
<dbReference type="InterPro" id="IPR027417">
    <property type="entry name" value="P-loop_NTPase"/>
</dbReference>
<dbReference type="EMBL" id="VSSQ01057364">
    <property type="protein sequence ID" value="MPN11167.1"/>
    <property type="molecule type" value="Genomic_DNA"/>
</dbReference>
<name>A0A645FA83_9ZZZZ</name>
<evidence type="ECO:0008006" key="5">
    <source>
        <dbReference type="Google" id="ProtNLM"/>
    </source>
</evidence>
<reference evidence="4" key="1">
    <citation type="submission" date="2019-08" db="EMBL/GenBank/DDBJ databases">
        <authorList>
            <person name="Kucharzyk K."/>
            <person name="Murdoch R.W."/>
            <person name="Higgins S."/>
            <person name="Loffler F."/>
        </authorList>
    </citation>
    <scope>NUCLEOTIDE SEQUENCE</scope>
</reference>
<organism evidence="4">
    <name type="scientific">bioreactor metagenome</name>
    <dbReference type="NCBI Taxonomy" id="1076179"/>
    <lineage>
        <taxon>unclassified sequences</taxon>
        <taxon>metagenomes</taxon>
        <taxon>ecological metagenomes</taxon>
    </lineage>
</organism>
<dbReference type="PANTHER" id="PTHR42939:SF3">
    <property type="entry name" value="ABC TRANSPORTER ATP-BINDING COMPONENT"/>
    <property type="match status" value="1"/>
</dbReference>
<keyword evidence="2" id="KW-0547">Nucleotide-binding</keyword>
<evidence type="ECO:0000256" key="3">
    <source>
        <dbReference type="ARBA" id="ARBA00022840"/>
    </source>
</evidence>
<dbReference type="SUPFAM" id="SSF52540">
    <property type="entry name" value="P-loop containing nucleoside triphosphate hydrolases"/>
    <property type="match status" value="1"/>
</dbReference>
<gene>
    <name evidence="4" type="ORF">SDC9_158468</name>
</gene>
<dbReference type="AlphaFoldDB" id="A0A645FA83"/>